<keyword evidence="2" id="KW-0489">Methyltransferase</keyword>
<evidence type="ECO:0000259" key="1">
    <source>
        <dbReference type="Pfam" id="PF05430"/>
    </source>
</evidence>
<dbReference type="PANTHER" id="PTHR39963:SF1">
    <property type="entry name" value="MNMC-LIKE METHYLTRANSFERASE DOMAIN-CONTAINING PROTEIN"/>
    <property type="match status" value="1"/>
</dbReference>
<gene>
    <name evidence="2" type="ORF">SAMN04488109_2784</name>
</gene>
<dbReference type="OrthoDB" id="9786494at2"/>
<reference evidence="2 3" key="1">
    <citation type="submission" date="2016-11" db="EMBL/GenBank/DDBJ databases">
        <authorList>
            <person name="Jaros S."/>
            <person name="Januszkiewicz K."/>
            <person name="Wedrychowicz H."/>
        </authorList>
    </citation>
    <scope>NUCLEOTIDE SEQUENCE [LARGE SCALE GENOMIC DNA]</scope>
    <source>
        <strain evidence="2 3">DSM 24574</strain>
    </source>
</reference>
<dbReference type="AlphaFoldDB" id="A0A1M5PB42"/>
<name>A0A1M5PB42_9BACT</name>
<protein>
    <submittedName>
        <fullName evidence="2">tRNA U34 5-methylaminomethyl-2-thiouridine-forming methyltransferase MnmC</fullName>
    </submittedName>
</protein>
<accession>A0A1M5PB42</accession>
<organism evidence="2 3">
    <name type="scientific">Chryseolinea serpens</name>
    <dbReference type="NCBI Taxonomy" id="947013"/>
    <lineage>
        <taxon>Bacteria</taxon>
        <taxon>Pseudomonadati</taxon>
        <taxon>Bacteroidota</taxon>
        <taxon>Cytophagia</taxon>
        <taxon>Cytophagales</taxon>
        <taxon>Fulvivirgaceae</taxon>
        <taxon>Chryseolinea</taxon>
    </lineage>
</organism>
<dbReference type="RefSeq" id="WP_073134542.1">
    <property type="nucleotide sequence ID" value="NZ_FQWQ01000001.1"/>
</dbReference>
<dbReference type="PANTHER" id="PTHR39963">
    <property type="entry name" value="SLL0983 PROTEIN"/>
    <property type="match status" value="1"/>
</dbReference>
<dbReference type="EMBL" id="FQWQ01000001">
    <property type="protein sequence ID" value="SHG99064.1"/>
    <property type="molecule type" value="Genomic_DNA"/>
</dbReference>
<dbReference type="NCBIfam" id="NF033855">
    <property type="entry name" value="tRNA_MNMC2"/>
    <property type="match status" value="1"/>
</dbReference>
<dbReference type="InterPro" id="IPR029063">
    <property type="entry name" value="SAM-dependent_MTases_sf"/>
</dbReference>
<sequence length="225" mass="25242">MSLTIITTGDGSHSLRNEALNETYHSVHGALQESVHVFIRNGLEHRLRDFHNESLSIFEVGFGTGLNALLTANYALENTVTISYTSIEAFPVPGEIWRTLNYGSTEEGQKRFYSLHEAAWETEQQIVPRFRLRKMHITLEDMILPASSFDVIYFDAFAPNKQPDLWTLPMLEKVTALLRPGGVFVTYCAKGQLKRDLKSLGLTTDTLPGPPGKKEMVRATRAVMG</sequence>
<proteinExistence type="predicted"/>
<dbReference type="InterPro" id="IPR047785">
    <property type="entry name" value="tRNA_MNMC2"/>
</dbReference>
<dbReference type="CDD" id="cd02440">
    <property type="entry name" value="AdoMet_MTases"/>
    <property type="match status" value="1"/>
</dbReference>
<feature type="domain" description="MnmC-like methyltransferase" evidence="1">
    <location>
        <begin position="134"/>
        <end position="221"/>
    </location>
</feature>
<dbReference type="STRING" id="947013.SAMN04488109_2784"/>
<dbReference type="Gene3D" id="3.40.50.150">
    <property type="entry name" value="Vaccinia Virus protein VP39"/>
    <property type="match status" value="1"/>
</dbReference>
<evidence type="ECO:0000313" key="2">
    <source>
        <dbReference type="EMBL" id="SHG99064.1"/>
    </source>
</evidence>
<dbReference type="Proteomes" id="UP000184212">
    <property type="component" value="Unassembled WGS sequence"/>
</dbReference>
<dbReference type="GO" id="GO:0016645">
    <property type="term" value="F:oxidoreductase activity, acting on the CH-NH group of donors"/>
    <property type="evidence" value="ECO:0007669"/>
    <property type="project" value="InterPro"/>
</dbReference>
<evidence type="ECO:0000313" key="3">
    <source>
        <dbReference type="Proteomes" id="UP000184212"/>
    </source>
</evidence>
<keyword evidence="3" id="KW-1185">Reference proteome</keyword>
<dbReference type="GO" id="GO:0004808">
    <property type="term" value="F:tRNA (5-methylaminomethyl-2-thiouridylate)(34)-methyltransferase activity"/>
    <property type="evidence" value="ECO:0007669"/>
    <property type="project" value="InterPro"/>
</dbReference>
<dbReference type="InterPro" id="IPR008471">
    <property type="entry name" value="MnmC-like_methylTransf"/>
</dbReference>
<dbReference type="GO" id="GO:0032259">
    <property type="term" value="P:methylation"/>
    <property type="evidence" value="ECO:0007669"/>
    <property type="project" value="UniProtKB-KW"/>
</dbReference>
<dbReference type="SUPFAM" id="SSF53335">
    <property type="entry name" value="S-adenosyl-L-methionine-dependent methyltransferases"/>
    <property type="match status" value="1"/>
</dbReference>
<dbReference type="Pfam" id="PF05430">
    <property type="entry name" value="Methyltransf_30"/>
    <property type="match status" value="1"/>
</dbReference>
<keyword evidence="2" id="KW-0808">Transferase</keyword>